<dbReference type="OrthoDB" id="637859at2"/>
<sequence>MLAVCLAAGIAQATGVDVQAFALAHPGVASLALVSLIGETEIKGLEAALAKINDQVKDHGEKALAEAKRGIDMSTSVKTTVDELLVKQGELVAQVTELEQKAARRGTEDGGAQLKSMGYQLIENEDFKKSVGALQEGKGGKLAIGVKAITSASNSAGQGVNPQVLPGVLTMPARRLTIRDLVAPGRTASNLVRYLKETGFTNNAAPTGEGTRKPESTITYALTDASVKKIAHFIKASSEILEDFPALQSQIDGRLTYGLDFSEEGQLLKGSGSGNNLNGIYTQATAYSAPLVIAGATRIDTLRLMLLQAELAEYPSDGIVLNPIDWAGIELIKDDNARYIIGNPQGTLSPMLWSRPVVATQAMTVDTALVGAFKLAAQIFDRSDAGIVISTENEDDFVNNLVTILIERRLAFAVYRPEAFIKNTNFDGVA</sequence>
<accession>A0A2G8T7D1</accession>
<keyword evidence="4" id="KW-1185">Reference proteome</keyword>
<gene>
    <name evidence="3" type="ORF">CR105_26815</name>
</gene>
<proteinExistence type="predicted"/>
<dbReference type="EMBL" id="PDOC01000050">
    <property type="protein sequence ID" value="PIL41967.1"/>
    <property type="molecule type" value="Genomic_DNA"/>
</dbReference>
<name>A0A2G8T7D1_9BURK</name>
<dbReference type="NCBIfam" id="TIGR01554">
    <property type="entry name" value="major_cap_HK97"/>
    <property type="match status" value="1"/>
</dbReference>
<evidence type="ECO:0000259" key="2">
    <source>
        <dbReference type="Pfam" id="PF05065"/>
    </source>
</evidence>
<evidence type="ECO:0000313" key="3">
    <source>
        <dbReference type="EMBL" id="PIL41967.1"/>
    </source>
</evidence>
<comment type="subcellular location">
    <subcellularLocation>
        <location evidence="1">Virion</location>
    </subcellularLocation>
</comment>
<dbReference type="Pfam" id="PF05065">
    <property type="entry name" value="Phage_capsid"/>
    <property type="match status" value="1"/>
</dbReference>
<evidence type="ECO:0000313" key="4">
    <source>
        <dbReference type="Proteomes" id="UP000230390"/>
    </source>
</evidence>
<organism evidence="3 4">
    <name type="scientific">Massilia eurypsychrophila</name>
    <dbReference type="NCBI Taxonomy" id="1485217"/>
    <lineage>
        <taxon>Bacteria</taxon>
        <taxon>Pseudomonadati</taxon>
        <taxon>Pseudomonadota</taxon>
        <taxon>Betaproteobacteria</taxon>
        <taxon>Burkholderiales</taxon>
        <taxon>Oxalobacteraceae</taxon>
        <taxon>Telluria group</taxon>
        <taxon>Massilia</taxon>
    </lineage>
</organism>
<dbReference type="AlphaFoldDB" id="A0A2G8T7D1"/>
<dbReference type="Gene3D" id="3.30.2320.10">
    <property type="entry name" value="hypothetical protein PF0899 domain"/>
    <property type="match status" value="1"/>
</dbReference>
<protein>
    <submittedName>
        <fullName evidence="3">Phage major capsid protein</fullName>
    </submittedName>
</protein>
<dbReference type="InterPro" id="IPR024455">
    <property type="entry name" value="Phage_capsid"/>
</dbReference>
<dbReference type="Gene3D" id="3.30.2400.10">
    <property type="entry name" value="Major capsid protein gp5"/>
    <property type="match status" value="1"/>
</dbReference>
<comment type="caution">
    <text evidence="3">The sequence shown here is derived from an EMBL/GenBank/DDBJ whole genome shotgun (WGS) entry which is preliminary data.</text>
</comment>
<dbReference type="InterPro" id="IPR054612">
    <property type="entry name" value="Phage_capsid-like_C"/>
</dbReference>
<dbReference type="Proteomes" id="UP000230390">
    <property type="component" value="Unassembled WGS sequence"/>
</dbReference>
<dbReference type="RefSeq" id="WP_099793987.1">
    <property type="nucleotide sequence ID" value="NZ_JBHLYV010000020.1"/>
</dbReference>
<dbReference type="SUPFAM" id="SSF56563">
    <property type="entry name" value="Major capsid protein gp5"/>
    <property type="match status" value="1"/>
</dbReference>
<reference evidence="3 4" key="1">
    <citation type="submission" date="2017-10" db="EMBL/GenBank/DDBJ databases">
        <title>Massilia psychrophilum sp. nov., a novel purple-pigmented bacterium isolated from Tianshan glacier, Xinjiang Municipality, China.</title>
        <authorList>
            <person name="Wang H."/>
        </authorList>
    </citation>
    <scope>NUCLEOTIDE SEQUENCE [LARGE SCALE GENOMIC DNA]</scope>
    <source>
        <strain evidence="3 4">JCM 30074</strain>
    </source>
</reference>
<evidence type="ECO:0000256" key="1">
    <source>
        <dbReference type="ARBA" id="ARBA00004328"/>
    </source>
</evidence>
<feature type="domain" description="Phage capsid-like C-terminal" evidence="2">
    <location>
        <begin position="159"/>
        <end position="422"/>
    </location>
</feature>